<accession>A0A556QSG0</accession>
<dbReference type="EMBL" id="VMBG01000001">
    <property type="protein sequence ID" value="TSJ79563.1"/>
    <property type="molecule type" value="Genomic_DNA"/>
</dbReference>
<dbReference type="OrthoDB" id="8432779at2"/>
<reference evidence="2 3" key="1">
    <citation type="submission" date="2019-07" db="EMBL/GenBank/DDBJ databases">
        <title>Description of 53C-WASEF.</title>
        <authorList>
            <person name="Pitt A."/>
            <person name="Hahn M.W."/>
        </authorList>
    </citation>
    <scope>NUCLEOTIDE SEQUENCE [LARGE SCALE GENOMIC DNA]</scope>
    <source>
        <strain evidence="2 3">53C-WASEF</strain>
    </source>
</reference>
<evidence type="ECO:0000313" key="3">
    <source>
        <dbReference type="Proteomes" id="UP000315648"/>
    </source>
</evidence>
<feature type="region of interest" description="Disordered" evidence="1">
    <location>
        <begin position="1"/>
        <end position="25"/>
    </location>
</feature>
<name>A0A556QSG0_9BACT</name>
<gene>
    <name evidence="2" type="ORF">FPL22_09835</name>
</gene>
<proteinExistence type="predicted"/>
<keyword evidence="3" id="KW-1185">Reference proteome</keyword>
<dbReference type="Gene3D" id="2.130.10.10">
    <property type="entry name" value="YVTN repeat-like/Quinoprotein amine dehydrogenase"/>
    <property type="match status" value="1"/>
</dbReference>
<dbReference type="InterPro" id="IPR015943">
    <property type="entry name" value="WD40/YVTN_repeat-like_dom_sf"/>
</dbReference>
<evidence type="ECO:0008006" key="4">
    <source>
        <dbReference type="Google" id="ProtNLM"/>
    </source>
</evidence>
<dbReference type="RefSeq" id="WP_144230104.1">
    <property type="nucleotide sequence ID" value="NZ_CBCRVV010000042.1"/>
</dbReference>
<dbReference type="AlphaFoldDB" id="A0A556QSG0"/>
<organism evidence="2 3">
    <name type="scientific">Rariglobus hedericola</name>
    <dbReference type="NCBI Taxonomy" id="2597822"/>
    <lineage>
        <taxon>Bacteria</taxon>
        <taxon>Pseudomonadati</taxon>
        <taxon>Verrucomicrobiota</taxon>
        <taxon>Opitutia</taxon>
        <taxon>Opitutales</taxon>
        <taxon>Opitutaceae</taxon>
        <taxon>Rariglobus</taxon>
    </lineage>
</organism>
<evidence type="ECO:0000313" key="2">
    <source>
        <dbReference type="EMBL" id="TSJ79563.1"/>
    </source>
</evidence>
<dbReference type="Proteomes" id="UP000315648">
    <property type="component" value="Unassembled WGS sequence"/>
</dbReference>
<feature type="compositionally biased region" description="Polar residues" evidence="1">
    <location>
        <begin position="11"/>
        <end position="25"/>
    </location>
</feature>
<evidence type="ECO:0000256" key="1">
    <source>
        <dbReference type="SAM" id="MobiDB-lite"/>
    </source>
</evidence>
<protein>
    <recommendedName>
        <fullName evidence="4">Oligogalacturonate lyase domain-containing protein</fullName>
    </recommendedName>
</protein>
<dbReference type="SUPFAM" id="SSF82171">
    <property type="entry name" value="DPP6 N-terminal domain-like"/>
    <property type="match status" value="1"/>
</dbReference>
<comment type="caution">
    <text evidence="2">The sequence shown here is derived from an EMBL/GenBank/DDBJ whole genome shotgun (WGS) entry which is preliminary data.</text>
</comment>
<sequence>MTSPAAVPAGSASTPDTSLSTPETSPLFSRWINPSNGVASYVLTHRAAPVQQSFYYTHPSWSADGRFLWLGCGFPPEGGMHSQQVLGVVDFKTDELRVYPETQFPTSRPWIDHATGEAWWGNHFDIWKRGPLATDEAVRVGTVPSSAIPGKLQLLATHPTFSADRKSINLDSRSTRDDGVAMSTLGELPLDGSPYLVWQTFENRTFNHALFSPIDPDLQLCAQEYWIDGDRLGIPFDGTTPYHRIWTICRGEEARPLLKAPVSHSGHEWWDASGESIWYLHYGYGVKSVSLATREETLVWPGNLSHAHSTRCGRYLVADTMADPGNADCHVLFYDTVTRREVEIVNTPPLSPGATRCVHLHPHPQFCLDDRYICYTTMVHDRVDIALVPVADLIALTI</sequence>